<dbReference type="OrthoDB" id="5212574at2759"/>
<reference evidence="7 8" key="1">
    <citation type="journal article" date="2019" name="Environ. Microbiol.">
        <title>At the nexus of three kingdoms: the genome of the mycorrhizal fungus Gigaspora margarita provides insights into plant, endobacterial and fungal interactions.</title>
        <authorList>
            <person name="Venice F."/>
            <person name="Ghignone S."/>
            <person name="Salvioli di Fossalunga A."/>
            <person name="Amselem J."/>
            <person name="Novero M."/>
            <person name="Xianan X."/>
            <person name="Sedzielewska Toro K."/>
            <person name="Morin E."/>
            <person name="Lipzen A."/>
            <person name="Grigoriev I.V."/>
            <person name="Henrissat B."/>
            <person name="Martin F.M."/>
            <person name="Bonfante P."/>
        </authorList>
    </citation>
    <scope>NUCLEOTIDE SEQUENCE [LARGE SCALE GENOMIC DNA]</scope>
    <source>
        <strain evidence="7 8">BEG34</strain>
    </source>
</reference>
<evidence type="ECO:0000313" key="7">
    <source>
        <dbReference type="EMBL" id="KAF0497408.1"/>
    </source>
</evidence>
<evidence type="ECO:0000256" key="6">
    <source>
        <dbReference type="ARBA" id="ARBA00022842"/>
    </source>
</evidence>
<dbReference type="UniPathway" id="UPA00850"/>
<dbReference type="GO" id="GO:0005829">
    <property type="term" value="C:cytosol"/>
    <property type="evidence" value="ECO:0007669"/>
    <property type="project" value="TreeGrafter"/>
</dbReference>
<evidence type="ECO:0000313" key="8">
    <source>
        <dbReference type="Proteomes" id="UP000439903"/>
    </source>
</evidence>
<dbReference type="PANTHER" id="PTHR11136">
    <property type="entry name" value="FOLYLPOLYGLUTAMATE SYNTHASE-RELATED"/>
    <property type="match status" value="1"/>
</dbReference>
<dbReference type="AlphaFoldDB" id="A0A8H4AHY8"/>
<dbReference type="Gene3D" id="3.90.190.20">
    <property type="entry name" value="Mur ligase, C-terminal domain"/>
    <property type="match status" value="1"/>
</dbReference>
<organism evidence="7 8">
    <name type="scientific">Gigaspora margarita</name>
    <dbReference type="NCBI Taxonomy" id="4874"/>
    <lineage>
        <taxon>Eukaryota</taxon>
        <taxon>Fungi</taxon>
        <taxon>Fungi incertae sedis</taxon>
        <taxon>Mucoromycota</taxon>
        <taxon>Glomeromycotina</taxon>
        <taxon>Glomeromycetes</taxon>
        <taxon>Diversisporales</taxon>
        <taxon>Gigasporaceae</taxon>
        <taxon>Gigaspora</taxon>
    </lineage>
</organism>
<dbReference type="SUPFAM" id="SSF53244">
    <property type="entry name" value="MurD-like peptide ligases, peptide-binding domain"/>
    <property type="match status" value="1"/>
</dbReference>
<keyword evidence="3" id="KW-0479">Metal-binding</keyword>
<sequence length="238" mass="26865">MNFLGNNIESISKEKAGIMKTGCKVVIAPQIEQMADIALKKCSEDIGCSHVVFAKSATWKLEMVGLAPTELLDKTHFEFFLSHLKNTEPKFFIITNDYIKDGIACAQWSGKLQWIDISKILKLSKTSQLLADGAHNPSAAKVLRNYVDKQLSKEITKDYVEGMPWVKYYDPQVILDCANSLESNINSKVVENLSEALRQAFANYDEQYRIIVLCGSLYLVSDLFRMLQWLGVSKLTNK</sequence>
<dbReference type="InterPro" id="IPR036615">
    <property type="entry name" value="Mur_ligase_C_dom_sf"/>
</dbReference>
<evidence type="ECO:0000256" key="2">
    <source>
        <dbReference type="ARBA" id="ARBA00022598"/>
    </source>
</evidence>
<evidence type="ECO:0000256" key="1">
    <source>
        <dbReference type="ARBA" id="ARBA00008276"/>
    </source>
</evidence>
<dbReference type="GO" id="GO:0005524">
    <property type="term" value="F:ATP binding"/>
    <property type="evidence" value="ECO:0007669"/>
    <property type="project" value="UniProtKB-KW"/>
</dbReference>
<dbReference type="GO" id="GO:0046872">
    <property type="term" value="F:metal ion binding"/>
    <property type="evidence" value="ECO:0007669"/>
    <property type="project" value="UniProtKB-KW"/>
</dbReference>
<evidence type="ECO:0000256" key="4">
    <source>
        <dbReference type="ARBA" id="ARBA00022741"/>
    </source>
</evidence>
<keyword evidence="2" id="KW-0436">Ligase</keyword>
<proteinExistence type="inferred from homology"/>
<gene>
    <name evidence="7" type="ORF">F8M41_020702</name>
</gene>
<keyword evidence="4" id="KW-0547">Nucleotide-binding</keyword>
<accession>A0A8H4AHY8</accession>
<evidence type="ECO:0000256" key="3">
    <source>
        <dbReference type="ARBA" id="ARBA00022723"/>
    </source>
</evidence>
<name>A0A8H4AHY8_GIGMA</name>
<dbReference type="PANTHER" id="PTHR11136:SF0">
    <property type="entry name" value="DIHYDROFOLATE SYNTHETASE-RELATED"/>
    <property type="match status" value="1"/>
</dbReference>
<dbReference type="SUPFAM" id="SSF53623">
    <property type="entry name" value="MurD-like peptide ligases, catalytic domain"/>
    <property type="match status" value="1"/>
</dbReference>
<dbReference type="InterPro" id="IPR036565">
    <property type="entry name" value="Mur-like_cat_sf"/>
</dbReference>
<keyword evidence="5" id="KW-0067">ATP-binding</keyword>
<dbReference type="GO" id="GO:0008841">
    <property type="term" value="F:dihydrofolate synthase activity"/>
    <property type="evidence" value="ECO:0007669"/>
    <property type="project" value="TreeGrafter"/>
</dbReference>
<dbReference type="InterPro" id="IPR001645">
    <property type="entry name" value="Folylpolyglutamate_synth"/>
</dbReference>
<dbReference type="Proteomes" id="UP000439903">
    <property type="component" value="Unassembled WGS sequence"/>
</dbReference>
<dbReference type="Gene3D" id="3.40.1190.10">
    <property type="entry name" value="Mur-like, catalytic domain"/>
    <property type="match status" value="1"/>
</dbReference>
<keyword evidence="8" id="KW-1185">Reference proteome</keyword>
<dbReference type="GO" id="GO:0005739">
    <property type="term" value="C:mitochondrion"/>
    <property type="evidence" value="ECO:0007669"/>
    <property type="project" value="TreeGrafter"/>
</dbReference>
<evidence type="ECO:0000256" key="5">
    <source>
        <dbReference type="ARBA" id="ARBA00022840"/>
    </source>
</evidence>
<dbReference type="EMBL" id="WTPW01000579">
    <property type="protein sequence ID" value="KAF0497408.1"/>
    <property type="molecule type" value="Genomic_DNA"/>
</dbReference>
<dbReference type="GO" id="GO:0004326">
    <property type="term" value="F:tetrahydrofolylpolyglutamate synthase activity"/>
    <property type="evidence" value="ECO:0007669"/>
    <property type="project" value="InterPro"/>
</dbReference>
<comment type="caution">
    <text evidence="7">The sequence shown here is derived from an EMBL/GenBank/DDBJ whole genome shotgun (WGS) entry which is preliminary data.</text>
</comment>
<protein>
    <submittedName>
        <fullName evidence="7">FolC bifunctional protein</fullName>
    </submittedName>
</protein>
<comment type="similarity">
    <text evidence="1">Belongs to the folylpolyglutamate synthase family.</text>
</comment>
<keyword evidence="6" id="KW-0460">Magnesium</keyword>